<dbReference type="OrthoDB" id="1916794at2759"/>
<dbReference type="AlphaFoldDB" id="A0A9R0JTD0"/>
<feature type="compositionally biased region" description="Basic and acidic residues" evidence="1">
    <location>
        <begin position="75"/>
        <end position="84"/>
    </location>
</feature>
<dbReference type="RefSeq" id="XP_021846294.1">
    <property type="nucleotide sequence ID" value="XM_021990602.2"/>
</dbReference>
<dbReference type="PANTHER" id="PTHR33621:SF2">
    <property type="entry name" value="RIBOSOMAL L1 DOMAIN-CONTAINING PROTEIN"/>
    <property type="match status" value="1"/>
</dbReference>
<feature type="compositionally biased region" description="Low complexity" evidence="1">
    <location>
        <begin position="57"/>
        <end position="71"/>
    </location>
</feature>
<feature type="compositionally biased region" description="Acidic residues" evidence="1">
    <location>
        <begin position="501"/>
        <end position="525"/>
    </location>
</feature>
<feature type="region of interest" description="Disordered" evidence="1">
    <location>
        <begin position="472"/>
        <end position="611"/>
    </location>
</feature>
<feature type="compositionally biased region" description="Acidic residues" evidence="1">
    <location>
        <begin position="704"/>
        <end position="727"/>
    </location>
</feature>
<feature type="region of interest" description="Disordered" evidence="1">
    <location>
        <begin position="690"/>
        <end position="727"/>
    </location>
</feature>
<dbReference type="PANTHER" id="PTHR33621">
    <property type="entry name" value="ASPARTIC/GLUTAMIC ACID-RICH PROTEIN"/>
    <property type="match status" value="1"/>
</dbReference>
<feature type="compositionally biased region" description="Polar residues" evidence="1">
    <location>
        <begin position="303"/>
        <end position="312"/>
    </location>
</feature>
<evidence type="ECO:0000313" key="3">
    <source>
        <dbReference type="RefSeq" id="XP_021846294.1"/>
    </source>
</evidence>
<feature type="region of interest" description="Disordered" evidence="1">
    <location>
        <begin position="142"/>
        <end position="172"/>
    </location>
</feature>
<feature type="compositionally biased region" description="Low complexity" evidence="1">
    <location>
        <begin position="142"/>
        <end position="158"/>
    </location>
</feature>
<feature type="compositionally biased region" description="Basic and acidic residues" evidence="1">
    <location>
        <begin position="290"/>
        <end position="299"/>
    </location>
</feature>
<feature type="region of interest" description="Disordered" evidence="1">
    <location>
        <begin position="245"/>
        <end position="351"/>
    </location>
</feature>
<dbReference type="KEGG" id="soe:110786088"/>
<accession>A0A9R0JTD0</accession>
<feature type="compositionally biased region" description="Acidic residues" evidence="1">
    <location>
        <begin position="547"/>
        <end position="563"/>
    </location>
</feature>
<feature type="region of interest" description="Disordered" evidence="1">
    <location>
        <begin position="50"/>
        <end position="107"/>
    </location>
</feature>
<name>A0A9R0JTD0_SPIOL</name>
<gene>
    <name evidence="3" type="primary">LOC110786088</name>
</gene>
<evidence type="ECO:0000256" key="1">
    <source>
        <dbReference type="SAM" id="MobiDB-lite"/>
    </source>
</evidence>
<evidence type="ECO:0000313" key="2">
    <source>
        <dbReference type="Proteomes" id="UP000813463"/>
    </source>
</evidence>
<feature type="compositionally biased region" description="Acidic residues" evidence="1">
    <location>
        <begin position="575"/>
        <end position="587"/>
    </location>
</feature>
<feature type="compositionally biased region" description="Polar residues" evidence="1">
    <location>
        <begin position="332"/>
        <end position="351"/>
    </location>
</feature>
<keyword evidence="2" id="KW-1185">Reference proteome</keyword>
<dbReference type="GeneID" id="110786088"/>
<organism evidence="2 3">
    <name type="scientific">Spinacia oleracea</name>
    <name type="common">Spinach</name>
    <dbReference type="NCBI Taxonomy" id="3562"/>
    <lineage>
        <taxon>Eukaryota</taxon>
        <taxon>Viridiplantae</taxon>
        <taxon>Streptophyta</taxon>
        <taxon>Embryophyta</taxon>
        <taxon>Tracheophyta</taxon>
        <taxon>Spermatophyta</taxon>
        <taxon>Magnoliopsida</taxon>
        <taxon>eudicotyledons</taxon>
        <taxon>Gunneridae</taxon>
        <taxon>Pentapetalae</taxon>
        <taxon>Caryophyllales</taxon>
        <taxon>Chenopodiaceae</taxon>
        <taxon>Chenopodioideae</taxon>
        <taxon>Anserineae</taxon>
        <taxon>Spinacia</taxon>
    </lineage>
</organism>
<reference evidence="3" key="2">
    <citation type="submission" date="2025-08" db="UniProtKB">
        <authorList>
            <consortium name="RefSeq"/>
        </authorList>
    </citation>
    <scope>IDENTIFICATION</scope>
    <source>
        <tissue evidence="3">Leaf</tissue>
    </source>
</reference>
<proteinExistence type="predicted"/>
<feature type="compositionally biased region" description="Polar residues" evidence="1">
    <location>
        <begin position="564"/>
        <end position="574"/>
    </location>
</feature>
<feature type="compositionally biased region" description="Polar residues" evidence="1">
    <location>
        <begin position="254"/>
        <end position="268"/>
    </location>
</feature>
<feature type="compositionally biased region" description="Polar residues" evidence="1">
    <location>
        <begin position="590"/>
        <end position="602"/>
    </location>
</feature>
<reference evidence="2" key="1">
    <citation type="journal article" date="2021" name="Nat. Commun.">
        <title>Genomic analyses provide insights into spinach domestication and the genetic basis of agronomic traits.</title>
        <authorList>
            <person name="Cai X."/>
            <person name="Sun X."/>
            <person name="Xu C."/>
            <person name="Sun H."/>
            <person name="Wang X."/>
            <person name="Ge C."/>
            <person name="Zhang Z."/>
            <person name="Wang Q."/>
            <person name="Fei Z."/>
            <person name="Jiao C."/>
            <person name="Wang Q."/>
        </authorList>
    </citation>
    <scope>NUCLEOTIDE SEQUENCE [LARGE SCALE GENOMIC DNA]</scope>
    <source>
        <strain evidence="2">cv. Varoflay</strain>
    </source>
</reference>
<sequence>MDFQSLKRRDLQSLCKLNNIPANTTNATMADALASLPTVEGLGDFLFHGSPERSVNATPAPRTTATRTQRGTRTKAVEGTDTRKTTATRTIRKRTTQEASVQKKTEKDLQTEFEADMEQSGVTESNVLPGAELEEISEVSVENEQQLLSESQSEPQNEVQQEVKDGQGVIDLDDCTENQEQYEATEMSDDSMKVDFHSLGRKDLQNLCKKNKIPANTSNATMASALESLENVEGLQEFLKECESRAPGSPLMSGITSSRARQSRTTVKITREEPQSCKMITKSCRGSRKRTVDEPKNDVTKTPAAQSAQQKATPAASALSENESIQEKEDNAVQSENSSMDASQVSGGSEFNGDISNCNNGLFSVENLEEATEVLANLVKFDIGSDALADSSTQDEGLKFGSAETESQVAQIEDLISAPDSVVESLPEKLDIIHVEYQVSEEFVSATQADQVSLEISADKAVTFNFDSTAHMSPVEYEGSPAEDEMSEKPDTELTTQADEPSLEINEESDGSCTEEEDEMSENSDSELTIQADKPSLEINVEGDGSCTDEEDEMSECSEDDQLSLETNLDSEGSCTEEEDDVSESSDSELTIQDDQLSVETNVDSESDSATDSSWFEKAAVLFANQFDTESSIQVRSFVATESKTPLNLKSLRKLKRMYKEKLQQEKTLAKSMEKLCLDETDEITLASVEEGNDEASASQVMPADEDDVGESEEETDDEAETDDDDNVEQVDVLLEQVQETPVTNSSSDGETEKLFPVQVLVDNEVVPEDAVVGDINVVVACPPQATPIKCSSVTKKPVSVLVTPSKSSCKTPMSAGRKNRVMDVNKENIIDSSISKTEAGKIKLAVAGSGKLFSAMSMGKLMKEVKVLEQSEKKRLALKSRSENQCNLNLP</sequence>
<protein>
    <submittedName>
        <fullName evidence="3">Uncharacterized protein isoform X1</fullName>
    </submittedName>
</protein>
<dbReference type="Proteomes" id="UP000813463">
    <property type="component" value="Chromosome 3"/>
</dbReference>